<protein>
    <submittedName>
        <fullName evidence="2">Uncharacterized protein</fullName>
    </submittedName>
</protein>
<evidence type="ECO:0000313" key="3">
    <source>
        <dbReference type="Proteomes" id="UP000299102"/>
    </source>
</evidence>
<keyword evidence="3" id="KW-1185">Reference proteome</keyword>
<reference evidence="2 3" key="1">
    <citation type="journal article" date="2019" name="Commun. Biol.">
        <title>The bagworm genome reveals a unique fibroin gene that provides high tensile strength.</title>
        <authorList>
            <person name="Kono N."/>
            <person name="Nakamura H."/>
            <person name="Ohtoshi R."/>
            <person name="Tomita M."/>
            <person name="Numata K."/>
            <person name="Arakawa K."/>
        </authorList>
    </citation>
    <scope>NUCLEOTIDE SEQUENCE [LARGE SCALE GENOMIC DNA]</scope>
</reference>
<comment type="caution">
    <text evidence="2">The sequence shown here is derived from an EMBL/GenBank/DDBJ whole genome shotgun (WGS) entry which is preliminary data.</text>
</comment>
<dbReference type="AlphaFoldDB" id="A0A4C1VSA6"/>
<name>A0A4C1VSA6_EUMVA</name>
<gene>
    <name evidence="2" type="ORF">EVAR_20369_1</name>
</gene>
<proteinExistence type="predicted"/>
<evidence type="ECO:0000313" key="2">
    <source>
        <dbReference type="EMBL" id="GBP41561.1"/>
    </source>
</evidence>
<feature type="compositionally biased region" description="Gly residues" evidence="1">
    <location>
        <begin position="1"/>
        <end position="17"/>
    </location>
</feature>
<dbReference type="EMBL" id="BGZK01000401">
    <property type="protein sequence ID" value="GBP41561.1"/>
    <property type="molecule type" value="Genomic_DNA"/>
</dbReference>
<sequence>MLLPSGGGGGATAGGGAAPSRHRPPRSAVDDAGRRVYRLNLCTTPRPDFGRLTSLRDGSEVEQDALLRAPLSTFITPPRIHIPILVRQRNVIAAGHP</sequence>
<organism evidence="2 3">
    <name type="scientific">Eumeta variegata</name>
    <name type="common">Bagworm moth</name>
    <name type="synonym">Eumeta japonica</name>
    <dbReference type="NCBI Taxonomy" id="151549"/>
    <lineage>
        <taxon>Eukaryota</taxon>
        <taxon>Metazoa</taxon>
        <taxon>Ecdysozoa</taxon>
        <taxon>Arthropoda</taxon>
        <taxon>Hexapoda</taxon>
        <taxon>Insecta</taxon>
        <taxon>Pterygota</taxon>
        <taxon>Neoptera</taxon>
        <taxon>Endopterygota</taxon>
        <taxon>Lepidoptera</taxon>
        <taxon>Glossata</taxon>
        <taxon>Ditrysia</taxon>
        <taxon>Tineoidea</taxon>
        <taxon>Psychidae</taxon>
        <taxon>Oiketicinae</taxon>
        <taxon>Eumeta</taxon>
    </lineage>
</organism>
<dbReference type="Proteomes" id="UP000299102">
    <property type="component" value="Unassembled WGS sequence"/>
</dbReference>
<feature type="region of interest" description="Disordered" evidence="1">
    <location>
        <begin position="1"/>
        <end position="32"/>
    </location>
</feature>
<accession>A0A4C1VSA6</accession>
<evidence type="ECO:0000256" key="1">
    <source>
        <dbReference type="SAM" id="MobiDB-lite"/>
    </source>
</evidence>